<dbReference type="Gene3D" id="3.10.50.40">
    <property type="match status" value="1"/>
</dbReference>
<feature type="domain" description="PPIase FKBP-type" evidence="5">
    <location>
        <begin position="88"/>
        <end position="176"/>
    </location>
</feature>
<dbReference type="RefSeq" id="WP_254166222.1">
    <property type="nucleotide sequence ID" value="NZ_JAHESF010000019.1"/>
</dbReference>
<dbReference type="SUPFAM" id="SSF54534">
    <property type="entry name" value="FKBP-like"/>
    <property type="match status" value="1"/>
</dbReference>
<dbReference type="InterPro" id="IPR046357">
    <property type="entry name" value="PPIase_dom_sf"/>
</dbReference>
<evidence type="ECO:0000256" key="1">
    <source>
        <dbReference type="ARBA" id="ARBA00000971"/>
    </source>
</evidence>
<comment type="similarity">
    <text evidence="4">Belongs to the FKBP-type PPIase family.</text>
</comment>
<evidence type="ECO:0000256" key="4">
    <source>
        <dbReference type="RuleBase" id="RU003915"/>
    </source>
</evidence>
<name>A0AAP2DPS5_9BACT</name>
<evidence type="ECO:0000313" key="6">
    <source>
        <dbReference type="EMBL" id="MBT1698987.1"/>
    </source>
</evidence>
<protein>
    <recommendedName>
        <fullName evidence="4">Peptidyl-prolyl cis-trans isomerase</fullName>
        <ecNumber evidence="4">5.2.1.8</ecNumber>
    </recommendedName>
</protein>
<comment type="catalytic activity">
    <reaction evidence="1 3 4">
        <text>[protein]-peptidylproline (omega=180) = [protein]-peptidylproline (omega=0)</text>
        <dbReference type="Rhea" id="RHEA:16237"/>
        <dbReference type="Rhea" id="RHEA-COMP:10747"/>
        <dbReference type="Rhea" id="RHEA-COMP:10748"/>
        <dbReference type="ChEBI" id="CHEBI:83833"/>
        <dbReference type="ChEBI" id="CHEBI:83834"/>
        <dbReference type="EC" id="5.2.1.8"/>
    </reaction>
</comment>
<dbReference type="PROSITE" id="PS50059">
    <property type="entry name" value="FKBP_PPIASE"/>
    <property type="match status" value="1"/>
</dbReference>
<dbReference type="InterPro" id="IPR001179">
    <property type="entry name" value="PPIase_FKBP_dom"/>
</dbReference>
<keyword evidence="7" id="KW-1185">Reference proteome</keyword>
<evidence type="ECO:0000259" key="5">
    <source>
        <dbReference type="PROSITE" id="PS50059"/>
    </source>
</evidence>
<keyword evidence="2 3" id="KW-0697">Rotamase</keyword>
<reference evidence="6 7" key="1">
    <citation type="submission" date="2021-05" db="EMBL/GenBank/DDBJ databases">
        <title>A Polyphasic approach of four new species of the genus Ohtaekwangia: Ohtaekwangia histidinii sp. nov., Ohtaekwangia cretensis sp. nov., Ohtaekwangia indiensis sp. nov., Ohtaekwangia reichenbachii sp. nov. from diverse environment.</title>
        <authorList>
            <person name="Octaviana S."/>
        </authorList>
    </citation>
    <scope>NUCLEOTIDE SEQUENCE [LARGE SCALE GENOMIC DNA]</scope>
    <source>
        <strain evidence="6 7">PWU4</strain>
    </source>
</reference>
<organism evidence="6 7">
    <name type="scientific">Chryseosolibacter histidini</name>
    <dbReference type="NCBI Taxonomy" id="2782349"/>
    <lineage>
        <taxon>Bacteria</taxon>
        <taxon>Pseudomonadati</taxon>
        <taxon>Bacteroidota</taxon>
        <taxon>Cytophagia</taxon>
        <taxon>Cytophagales</taxon>
        <taxon>Chryseotaleaceae</taxon>
        <taxon>Chryseosolibacter</taxon>
    </lineage>
</organism>
<dbReference type="PROSITE" id="PS51257">
    <property type="entry name" value="PROKAR_LIPOPROTEIN"/>
    <property type="match status" value="1"/>
</dbReference>
<sequence>MKYRIILKLFVGAIFGAVLLTSCFDNDIPSVEEILKSNLEGADQERLAADLKIIDDSLSRWGLVAQTEPNGVRYIVHTQGSGPKPTLRSGIIFNYEGRLLSTNSVFDDGDMAGAPLSQLIVGWQTTLPLLNEGTRATLYIPSGYAYGAREIRDADNKVVVPANANLIFEIELVDVR</sequence>
<evidence type="ECO:0000256" key="3">
    <source>
        <dbReference type="PROSITE-ProRule" id="PRU00277"/>
    </source>
</evidence>
<evidence type="ECO:0000313" key="7">
    <source>
        <dbReference type="Proteomes" id="UP001319200"/>
    </source>
</evidence>
<dbReference type="GO" id="GO:0003755">
    <property type="term" value="F:peptidyl-prolyl cis-trans isomerase activity"/>
    <property type="evidence" value="ECO:0007669"/>
    <property type="project" value="UniProtKB-UniRule"/>
</dbReference>
<keyword evidence="3 4" id="KW-0413">Isomerase</keyword>
<evidence type="ECO:0000256" key="2">
    <source>
        <dbReference type="ARBA" id="ARBA00023110"/>
    </source>
</evidence>
<dbReference type="EMBL" id="JAHESF010000019">
    <property type="protein sequence ID" value="MBT1698987.1"/>
    <property type="molecule type" value="Genomic_DNA"/>
</dbReference>
<dbReference type="EC" id="5.2.1.8" evidence="4"/>
<dbReference type="Pfam" id="PF00254">
    <property type="entry name" value="FKBP_C"/>
    <property type="match status" value="1"/>
</dbReference>
<accession>A0AAP2DPS5</accession>
<dbReference type="Proteomes" id="UP001319200">
    <property type="component" value="Unassembled WGS sequence"/>
</dbReference>
<comment type="caution">
    <text evidence="6">The sequence shown here is derived from an EMBL/GenBank/DDBJ whole genome shotgun (WGS) entry which is preliminary data.</text>
</comment>
<dbReference type="AlphaFoldDB" id="A0AAP2DPS5"/>
<proteinExistence type="inferred from homology"/>
<gene>
    <name evidence="6" type="ORF">KK083_18985</name>
</gene>